<dbReference type="InterPro" id="IPR001810">
    <property type="entry name" value="F-box_dom"/>
</dbReference>
<feature type="compositionally biased region" description="Low complexity" evidence="1">
    <location>
        <begin position="25"/>
        <end position="36"/>
    </location>
</feature>
<evidence type="ECO:0000256" key="1">
    <source>
        <dbReference type="SAM" id="MobiDB-lite"/>
    </source>
</evidence>
<dbReference type="EMBL" id="JARIHO010000023">
    <property type="protein sequence ID" value="KAJ7343166.1"/>
    <property type="molecule type" value="Genomic_DNA"/>
</dbReference>
<dbReference type="SUPFAM" id="SSF81383">
    <property type="entry name" value="F-box domain"/>
    <property type="match status" value="1"/>
</dbReference>
<feature type="region of interest" description="Disordered" evidence="1">
    <location>
        <begin position="1"/>
        <end position="43"/>
    </location>
</feature>
<comment type="caution">
    <text evidence="3">The sequence shown here is derived from an EMBL/GenBank/DDBJ whole genome shotgun (WGS) entry which is preliminary data.</text>
</comment>
<dbReference type="Pfam" id="PF00646">
    <property type="entry name" value="F-box"/>
    <property type="match status" value="1"/>
</dbReference>
<feature type="domain" description="F-box" evidence="2">
    <location>
        <begin position="45"/>
        <end position="94"/>
    </location>
</feature>
<evidence type="ECO:0000313" key="3">
    <source>
        <dbReference type="EMBL" id="KAJ7343166.1"/>
    </source>
</evidence>
<keyword evidence="4" id="KW-1185">Reference proteome</keyword>
<gene>
    <name evidence="3" type="ORF">DFH08DRAFT_219613</name>
</gene>
<protein>
    <recommendedName>
        <fullName evidence="2">F-box domain-containing protein</fullName>
    </recommendedName>
</protein>
<dbReference type="CDD" id="cd09917">
    <property type="entry name" value="F-box_SF"/>
    <property type="match status" value="1"/>
</dbReference>
<evidence type="ECO:0000313" key="4">
    <source>
        <dbReference type="Proteomes" id="UP001218218"/>
    </source>
</evidence>
<dbReference type="InterPro" id="IPR036047">
    <property type="entry name" value="F-box-like_dom_sf"/>
</dbReference>
<accession>A0AAD6ZWV0</accession>
<dbReference type="PROSITE" id="PS50181">
    <property type="entry name" value="FBOX"/>
    <property type="match status" value="1"/>
</dbReference>
<sequence>MPRSTSKRAVVKESPSQKKGKGRVASTSTAQTSSATRRFRGRGQLKMLPEMPLDILFEIFGRLDPPDVLRLARTTKDLRNVLMSRSARSIWKSAFLNDPDLPGLPEGLNEPQYANLAFSPHCNSCFTAGEHTILWAFQLRLCQKCMEERCVTPAYISYSHLDFSFDEWHKVSKKLPGKLMSENISLLRHAMSSAHRFLYSHEEAAEINEQLAKLKKGDPKKFDGFCDERRERVEGIQAHATQAQMAGPKRLARMQRMREEAQEKRRNAICERLRELGYADEVEFINDTRPEMLSEYSLVKSEIVLTDRVWDNMRPRLVELMQSVTEKMQRRKRKSLLKKRQRLFLSILQGFIQARPIDEVNPRAIDVCVLSHVKAMLEDDSMDAYTTEESFQALVDGLPRMFEEWRESKTLGLLALLPGHNKDDSDFLLRATTYFRCDGCSEPIAYPRILAHACLTELQHGHRNREDDVALLCTNLDSEPWNYDGKRVSYYPAAEASAKSVVRGCGLDVNMTTARDMNDVNPWLECLRCSHKAKGRAVFRWRKAILHDMYHAAAGQTYAWRLLSDAGAEAAEALQQKTFETCYNDLPEYVCIRCRHQCSFLQMRAHLRISHSIDNPEVEEDYVLRVDASMDQPPFPLMLPYSPPEVIELDEDEPAPKPLKYSGRSIVIDD</sequence>
<reference evidence="3" key="1">
    <citation type="submission" date="2023-03" db="EMBL/GenBank/DDBJ databases">
        <title>Massive genome expansion in bonnet fungi (Mycena s.s.) driven by repeated elements and novel gene families across ecological guilds.</title>
        <authorList>
            <consortium name="Lawrence Berkeley National Laboratory"/>
            <person name="Harder C.B."/>
            <person name="Miyauchi S."/>
            <person name="Viragh M."/>
            <person name="Kuo A."/>
            <person name="Thoen E."/>
            <person name="Andreopoulos B."/>
            <person name="Lu D."/>
            <person name="Skrede I."/>
            <person name="Drula E."/>
            <person name="Henrissat B."/>
            <person name="Morin E."/>
            <person name="Kohler A."/>
            <person name="Barry K."/>
            <person name="LaButti K."/>
            <person name="Morin E."/>
            <person name="Salamov A."/>
            <person name="Lipzen A."/>
            <person name="Mereny Z."/>
            <person name="Hegedus B."/>
            <person name="Baldrian P."/>
            <person name="Stursova M."/>
            <person name="Weitz H."/>
            <person name="Taylor A."/>
            <person name="Grigoriev I.V."/>
            <person name="Nagy L.G."/>
            <person name="Martin F."/>
            <person name="Kauserud H."/>
        </authorList>
    </citation>
    <scope>NUCLEOTIDE SEQUENCE</scope>
    <source>
        <strain evidence="3">CBHHK002</strain>
    </source>
</reference>
<dbReference type="AlphaFoldDB" id="A0AAD6ZWV0"/>
<dbReference type="SMART" id="SM00256">
    <property type="entry name" value="FBOX"/>
    <property type="match status" value="1"/>
</dbReference>
<evidence type="ECO:0000259" key="2">
    <source>
        <dbReference type="PROSITE" id="PS50181"/>
    </source>
</evidence>
<proteinExistence type="predicted"/>
<dbReference type="Proteomes" id="UP001218218">
    <property type="component" value="Unassembled WGS sequence"/>
</dbReference>
<organism evidence="3 4">
    <name type="scientific">Mycena albidolilacea</name>
    <dbReference type="NCBI Taxonomy" id="1033008"/>
    <lineage>
        <taxon>Eukaryota</taxon>
        <taxon>Fungi</taxon>
        <taxon>Dikarya</taxon>
        <taxon>Basidiomycota</taxon>
        <taxon>Agaricomycotina</taxon>
        <taxon>Agaricomycetes</taxon>
        <taxon>Agaricomycetidae</taxon>
        <taxon>Agaricales</taxon>
        <taxon>Marasmiineae</taxon>
        <taxon>Mycenaceae</taxon>
        <taxon>Mycena</taxon>
    </lineage>
</organism>
<name>A0AAD6ZWV0_9AGAR</name>